<dbReference type="EMBL" id="BAAATL010000013">
    <property type="protein sequence ID" value="GAA2483058.1"/>
    <property type="molecule type" value="Genomic_DNA"/>
</dbReference>
<keyword evidence="2" id="KW-0812">Transmembrane</keyword>
<gene>
    <name evidence="3" type="ORF">GCM10010422_30000</name>
</gene>
<evidence type="ECO:0000313" key="4">
    <source>
        <dbReference type="Proteomes" id="UP001501721"/>
    </source>
</evidence>
<evidence type="ECO:0000313" key="3">
    <source>
        <dbReference type="EMBL" id="GAA2483058.1"/>
    </source>
</evidence>
<feature type="compositionally biased region" description="Low complexity" evidence="1">
    <location>
        <begin position="107"/>
        <end position="118"/>
    </location>
</feature>
<comment type="caution">
    <text evidence="3">The sequence shown here is derived from an EMBL/GenBank/DDBJ whole genome shotgun (WGS) entry which is preliminary data.</text>
</comment>
<evidence type="ECO:0000256" key="2">
    <source>
        <dbReference type="SAM" id="Phobius"/>
    </source>
</evidence>
<feature type="region of interest" description="Disordered" evidence="1">
    <location>
        <begin position="101"/>
        <end position="167"/>
    </location>
</feature>
<feature type="compositionally biased region" description="Basic residues" evidence="1">
    <location>
        <begin position="48"/>
        <end position="61"/>
    </location>
</feature>
<feature type="transmembrane region" description="Helical" evidence="2">
    <location>
        <begin position="68"/>
        <end position="90"/>
    </location>
</feature>
<keyword evidence="2" id="KW-1133">Transmembrane helix</keyword>
<organism evidence="3 4">
    <name type="scientific">Streptomyces graminearus</name>
    <dbReference type="NCBI Taxonomy" id="284030"/>
    <lineage>
        <taxon>Bacteria</taxon>
        <taxon>Bacillati</taxon>
        <taxon>Actinomycetota</taxon>
        <taxon>Actinomycetes</taxon>
        <taxon>Kitasatosporales</taxon>
        <taxon>Streptomycetaceae</taxon>
        <taxon>Streptomyces</taxon>
    </lineage>
</organism>
<protein>
    <submittedName>
        <fullName evidence="3">Uncharacterized protein</fullName>
    </submittedName>
</protein>
<keyword evidence="2" id="KW-0472">Membrane</keyword>
<evidence type="ECO:0000256" key="1">
    <source>
        <dbReference type="SAM" id="MobiDB-lite"/>
    </source>
</evidence>
<name>A0ABN3LF16_9ACTN</name>
<feature type="region of interest" description="Disordered" evidence="1">
    <location>
        <begin position="1"/>
        <end position="68"/>
    </location>
</feature>
<feature type="compositionally biased region" description="Low complexity" evidence="1">
    <location>
        <begin position="154"/>
        <end position="164"/>
    </location>
</feature>
<dbReference type="Proteomes" id="UP001501721">
    <property type="component" value="Unassembled WGS sequence"/>
</dbReference>
<dbReference type="RefSeq" id="WP_346077602.1">
    <property type="nucleotide sequence ID" value="NZ_BAAATL010000013.1"/>
</dbReference>
<proteinExistence type="predicted"/>
<sequence length="328" mass="32487">MSSLPPAQGPDESPSDEQWEAFLRDAMEGGGAGAPKEASARDRLAAARVRRPRRPRLRRPRSGTARSATAWLAAAAPWTAVAAVVVFGAFQMGLIPVPRSSPPAPAAGPASGPAEAVSLPGGGTSDGDRCGTKGYHHFPLPAGATDVEPPAPASPASGPQLSLSHYGYAADPDGEGDIVIGLRFTTPGTKKPLQVSRALGGEGAAVEIEGPDGLVAGAHGLPVIWPSAARASASGAPAASGASVDVSDGGGGEIVVPAEALCPGHDGDSVARSLVPPADSTGAVTGPPPYRLVVSLRDPAVGTLRTTLGLPAGGGLLSAVNLVPVARS</sequence>
<keyword evidence="4" id="KW-1185">Reference proteome</keyword>
<reference evidence="3 4" key="1">
    <citation type="journal article" date="2019" name="Int. J. Syst. Evol. Microbiol.">
        <title>The Global Catalogue of Microorganisms (GCM) 10K type strain sequencing project: providing services to taxonomists for standard genome sequencing and annotation.</title>
        <authorList>
            <consortium name="The Broad Institute Genomics Platform"/>
            <consortium name="The Broad Institute Genome Sequencing Center for Infectious Disease"/>
            <person name="Wu L."/>
            <person name="Ma J."/>
        </authorList>
    </citation>
    <scope>NUCLEOTIDE SEQUENCE [LARGE SCALE GENOMIC DNA]</scope>
    <source>
        <strain evidence="3 4">JCM 6923</strain>
    </source>
</reference>
<accession>A0ABN3LF16</accession>